<dbReference type="Pfam" id="PF00005">
    <property type="entry name" value="ABC_tran"/>
    <property type="match status" value="1"/>
</dbReference>
<dbReference type="EMBL" id="LUTY01000549">
    <property type="protein sequence ID" value="OAD23114.1"/>
    <property type="molecule type" value="Genomic_DNA"/>
</dbReference>
<keyword evidence="2 4" id="KW-0067">ATP-binding</keyword>
<comment type="caution">
    <text evidence="4">The sequence shown here is derived from an EMBL/GenBank/DDBJ whole genome shotgun (WGS) entry which is preliminary data.</text>
</comment>
<dbReference type="Gene3D" id="3.40.50.300">
    <property type="entry name" value="P-loop containing nucleotide triphosphate hydrolases"/>
    <property type="match status" value="1"/>
</dbReference>
<dbReference type="PANTHER" id="PTHR24220">
    <property type="entry name" value="IMPORT ATP-BINDING PROTEIN"/>
    <property type="match status" value="1"/>
</dbReference>
<name>A0A176S596_9GAMM</name>
<protein>
    <submittedName>
        <fullName evidence="4">ABC transporter ATP-binding protein yxdL</fullName>
    </submittedName>
</protein>
<keyword evidence="5" id="KW-1185">Reference proteome</keyword>
<evidence type="ECO:0000259" key="3">
    <source>
        <dbReference type="PROSITE" id="PS50893"/>
    </source>
</evidence>
<evidence type="ECO:0000256" key="2">
    <source>
        <dbReference type="ARBA" id="ARBA00022840"/>
    </source>
</evidence>
<dbReference type="GO" id="GO:0022857">
    <property type="term" value="F:transmembrane transporter activity"/>
    <property type="evidence" value="ECO:0007669"/>
    <property type="project" value="TreeGrafter"/>
</dbReference>
<gene>
    <name evidence="4" type="ORF">THIOM_001059</name>
</gene>
<dbReference type="InterPro" id="IPR015854">
    <property type="entry name" value="ABC_transpr_LolD-like"/>
</dbReference>
<keyword evidence="1" id="KW-0547">Nucleotide-binding</keyword>
<dbReference type="InterPro" id="IPR003439">
    <property type="entry name" value="ABC_transporter-like_ATP-bd"/>
</dbReference>
<feature type="domain" description="ABC transporter" evidence="3">
    <location>
        <begin position="6"/>
        <end position="259"/>
    </location>
</feature>
<dbReference type="GO" id="GO:0005524">
    <property type="term" value="F:ATP binding"/>
    <property type="evidence" value="ECO:0007669"/>
    <property type="project" value="UniProtKB-KW"/>
</dbReference>
<dbReference type="Proteomes" id="UP000076962">
    <property type="component" value="Unassembled WGS sequence"/>
</dbReference>
<dbReference type="SMART" id="SM00382">
    <property type="entry name" value="AAA"/>
    <property type="match status" value="1"/>
</dbReference>
<evidence type="ECO:0000313" key="5">
    <source>
        <dbReference type="Proteomes" id="UP000076962"/>
    </source>
</evidence>
<evidence type="ECO:0000313" key="4">
    <source>
        <dbReference type="EMBL" id="OAD23114.1"/>
    </source>
</evidence>
<dbReference type="AlphaFoldDB" id="A0A176S596"/>
<dbReference type="InterPro" id="IPR027417">
    <property type="entry name" value="P-loop_NTPase"/>
</dbReference>
<organism evidence="4 5">
    <name type="scientific">Candidatus Thiomargarita nelsonii</name>
    <dbReference type="NCBI Taxonomy" id="1003181"/>
    <lineage>
        <taxon>Bacteria</taxon>
        <taxon>Pseudomonadati</taxon>
        <taxon>Pseudomonadota</taxon>
        <taxon>Gammaproteobacteria</taxon>
        <taxon>Thiotrichales</taxon>
        <taxon>Thiotrichaceae</taxon>
        <taxon>Thiomargarita</taxon>
    </lineage>
</organism>
<reference evidence="4 5" key="1">
    <citation type="submission" date="2016-05" db="EMBL/GenBank/DDBJ databases">
        <title>Single-cell genome of chain-forming Candidatus Thiomargarita nelsonii and comparison to other large sulfur-oxidizing bacteria.</title>
        <authorList>
            <person name="Winkel M."/>
            <person name="Salman V."/>
            <person name="Woyke T."/>
            <person name="Schulz-Vogt H."/>
            <person name="Richter M."/>
            <person name="Flood B."/>
            <person name="Bailey J."/>
            <person name="Amann R."/>
            <person name="Mussmann M."/>
        </authorList>
    </citation>
    <scope>NUCLEOTIDE SEQUENCE [LARGE SCALE GENOMIC DNA]</scope>
    <source>
        <strain evidence="4 5">THI036</strain>
    </source>
</reference>
<dbReference type="GO" id="GO:0005886">
    <property type="term" value="C:plasma membrane"/>
    <property type="evidence" value="ECO:0007669"/>
    <property type="project" value="TreeGrafter"/>
</dbReference>
<accession>A0A176S596</accession>
<dbReference type="InterPro" id="IPR003593">
    <property type="entry name" value="AAA+_ATPase"/>
</dbReference>
<proteinExistence type="predicted"/>
<dbReference type="PROSITE" id="PS50893">
    <property type="entry name" value="ABC_TRANSPORTER_2"/>
    <property type="match status" value="1"/>
</dbReference>
<sequence>MTWGCLITNGCVKWENSHSGSFSLEVDLILSADQGTKVPVMGRTGSGKSTLLSLMAGLKWPTTGEVLWVFPDQEKVQWSQAQLPSPQELVELRQNRFGFAFQNSTLLPHLNVQDNLTYPLELKGISTTEARSTVKETLNDMLLEQEQAEIDKLLQRFPHEISGGQYQRVALAQAVAHNPNVLFADEPTGNLDLETRRQVMRVLNKWLTKEGWKGKRMLVWVTHHNNDPQLYGAKKFLSVKHKNAHKARCEWEKTRVGLI</sequence>
<dbReference type="SUPFAM" id="SSF52540">
    <property type="entry name" value="P-loop containing nucleoside triphosphate hydrolases"/>
    <property type="match status" value="1"/>
</dbReference>
<evidence type="ECO:0000256" key="1">
    <source>
        <dbReference type="ARBA" id="ARBA00022741"/>
    </source>
</evidence>
<dbReference type="GO" id="GO:0016887">
    <property type="term" value="F:ATP hydrolysis activity"/>
    <property type="evidence" value="ECO:0007669"/>
    <property type="project" value="InterPro"/>
</dbReference>